<dbReference type="KEGG" id="geo:Geob_1158"/>
<keyword evidence="3" id="KW-0804">Transcription</keyword>
<proteinExistence type="predicted"/>
<dbReference type="GO" id="GO:0003677">
    <property type="term" value="F:DNA binding"/>
    <property type="evidence" value="ECO:0007669"/>
    <property type="project" value="UniProtKB-UniRule"/>
</dbReference>
<dbReference type="HOGENOM" id="CLU_069356_28_0_7"/>
<evidence type="ECO:0000256" key="3">
    <source>
        <dbReference type="ARBA" id="ARBA00023163"/>
    </source>
</evidence>
<dbReference type="PROSITE" id="PS50977">
    <property type="entry name" value="HTH_TETR_2"/>
    <property type="match status" value="1"/>
</dbReference>
<dbReference type="Pfam" id="PF16925">
    <property type="entry name" value="TetR_C_13"/>
    <property type="match status" value="1"/>
</dbReference>
<reference evidence="6 7" key="1">
    <citation type="submission" date="2009-01" db="EMBL/GenBank/DDBJ databases">
        <title>Complete sequence of Geobacter sp. FRC-32.</title>
        <authorList>
            <consortium name="US DOE Joint Genome Institute"/>
            <person name="Lucas S."/>
            <person name="Copeland A."/>
            <person name="Lapidus A."/>
            <person name="Glavina del Rio T."/>
            <person name="Dalin E."/>
            <person name="Tice H."/>
            <person name="Bruce D."/>
            <person name="Goodwin L."/>
            <person name="Pitluck S."/>
            <person name="Saunders E."/>
            <person name="Brettin T."/>
            <person name="Detter J.C."/>
            <person name="Han C."/>
            <person name="Larimer F."/>
            <person name="Land M."/>
            <person name="Hauser L."/>
            <person name="Kyrpides N."/>
            <person name="Ovchinnikova G."/>
            <person name="Kostka J."/>
            <person name="Richardson P."/>
        </authorList>
    </citation>
    <scope>NUCLEOTIDE SEQUENCE [LARGE SCALE GENOMIC DNA]</scope>
    <source>
        <strain evidence="7">DSM 22248 / JCM 15807 / FRC-32</strain>
    </source>
</reference>
<dbReference type="EMBL" id="CP001390">
    <property type="protein sequence ID" value="ACM19518.1"/>
    <property type="molecule type" value="Genomic_DNA"/>
</dbReference>
<evidence type="ECO:0000313" key="6">
    <source>
        <dbReference type="EMBL" id="ACM19518.1"/>
    </source>
</evidence>
<evidence type="ECO:0000256" key="1">
    <source>
        <dbReference type="ARBA" id="ARBA00023015"/>
    </source>
</evidence>
<dbReference type="Pfam" id="PF00440">
    <property type="entry name" value="TetR_N"/>
    <property type="match status" value="1"/>
</dbReference>
<dbReference type="InterPro" id="IPR001647">
    <property type="entry name" value="HTH_TetR"/>
</dbReference>
<dbReference type="InterPro" id="IPR036271">
    <property type="entry name" value="Tet_transcr_reg_TetR-rel_C_sf"/>
</dbReference>
<accession>B9M3A8</accession>
<evidence type="ECO:0000256" key="2">
    <source>
        <dbReference type="ARBA" id="ARBA00023125"/>
    </source>
</evidence>
<dbReference type="STRING" id="316067.Geob_1158"/>
<gene>
    <name evidence="6" type="ordered locus">Geob_1158</name>
</gene>
<keyword evidence="7" id="KW-1185">Reference proteome</keyword>
<keyword evidence="1" id="KW-0805">Transcription regulation</keyword>
<keyword evidence="2 4" id="KW-0238">DNA-binding</keyword>
<sequence length="194" mass="21200">MGRPLAYDPEKALDTAMQVFWSRGYEATTLQDLLQAMGLSKSSFYQAFGGKKEIFLRSMARYREKIGQGLSQLLENSGSAREFIERMLLNSAAEARRPNETRRGCLIMNTATECAQKDGDIAGEVSSGFEGLRALLCRAVRRGQAEGGITQEVEAEALAGYLISSLGGIKMVVKGGADEERVREIVAVILRALD</sequence>
<dbReference type="PANTHER" id="PTHR47506:SF1">
    <property type="entry name" value="HTH-TYPE TRANSCRIPTIONAL REGULATOR YJDC"/>
    <property type="match status" value="1"/>
</dbReference>
<protein>
    <submittedName>
        <fullName evidence="6">Helix-turn-helix transcriptional regulator, TetR family</fullName>
    </submittedName>
</protein>
<evidence type="ECO:0000313" key="7">
    <source>
        <dbReference type="Proteomes" id="UP000007721"/>
    </source>
</evidence>
<feature type="DNA-binding region" description="H-T-H motif" evidence="4">
    <location>
        <begin position="29"/>
        <end position="48"/>
    </location>
</feature>
<dbReference type="eggNOG" id="COG1309">
    <property type="taxonomic scope" value="Bacteria"/>
</dbReference>
<dbReference type="SUPFAM" id="SSF46689">
    <property type="entry name" value="Homeodomain-like"/>
    <property type="match status" value="1"/>
</dbReference>
<dbReference type="AlphaFoldDB" id="B9M3A8"/>
<dbReference type="SUPFAM" id="SSF48498">
    <property type="entry name" value="Tetracyclin repressor-like, C-terminal domain"/>
    <property type="match status" value="1"/>
</dbReference>
<evidence type="ECO:0000259" key="5">
    <source>
        <dbReference type="PROSITE" id="PS50977"/>
    </source>
</evidence>
<organism evidence="6 7">
    <name type="scientific">Geotalea daltonii (strain DSM 22248 / JCM 15807 / FRC-32)</name>
    <name type="common">Geobacter daltonii</name>
    <dbReference type="NCBI Taxonomy" id="316067"/>
    <lineage>
        <taxon>Bacteria</taxon>
        <taxon>Pseudomonadati</taxon>
        <taxon>Thermodesulfobacteriota</taxon>
        <taxon>Desulfuromonadia</taxon>
        <taxon>Geobacterales</taxon>
        <taxon>Geobacteraceae</taxon>
        <taxon>Geotalea</taxon>
    </lineage>
</organism>
<name>B9M3A8_GEODF</name>
<dbReference type="Proteomes" id="UP000007721">
    <property type="component" value="Chromosome"/>
</dbReference>
<evidence type="ECO:0000256" key="4">
    <source>
        <dbReference type="PROSITE-ProRule" id="PRU00335"/>
    </source>
</evidence>
<dbReference type="InterPro" id="IPR011075">
    <property type="entry name" value="TetR_C"/>
</dbReference>
<dbReference type="InterPro" id="IPR009057">
    <property type="entry name" value="Homeodomain-like_sf"/>
</dbReference>
<dbReference type="Gene3D" id="1.10.10.60">
    <property type="entry name" value="Homeodomain-like"/>
    <property type="match status" value="1"/>
</dbReference>
<feature type="domain" description="HTH tetR-type" evidence="5">
    <location>
        <begin position="6"/>
        <end position="66"/>
    </location>
</feature>
<dbReference type="PRINTS" id="PR00455">
    <property type="entry name" value="HTHTETR"/>
</dbReference>
<dbReference type="Gene3D" id="1.10.357.10">
    <property type="entry name" value="Tetracycline Repressor, domain 2"/>
    <property type="match status" value="1"/>
</dbReference>
<dbReference type="PANTHER" id="PTHR47506">
    <property type="entry name" value="TRANSCRIPTIONAL REGULATORY PROTEIN"/>
    <property type="match status" value="1"/>
</dbReference>